<comment type="caution">
    <text evidence="7">The sequence shown here is derived from an EMBL/GenBank/DDBJ whole genome shotgun (WGS) entry which is preliminary data.</text>
</comment>
<dbReference type="Pfam" id="PF00155">
    <property type="entry name" value="Aminotran_1_2"/>
    <property type="match status" value="1"/>
</dbReference>
<keyword evidence="8" id="KW-1185">Reference proteome</keyword>
<dbReference type="InterPro" id="IPR015421">
    <property type="entry name" value="PyrdxlP-dep_Trfase_major"/>
</dbReference>
<evidence type="ECO:0000256" key="4">
    <source>
        <dbReference type="ARBA" id="ARBA00023239"/>
    </source>
</evidence>
<dbReference type="SUPFAM" id="SSF53383">
    <property type="entry name" value="PLP-dependent transferases"/>
    <property type="match status" value="1"/>
</dbReference>
<dbReference type="PANTHER" id="PTHR43525:SF2">
    <property type="entry name" value="CYSTATHIONINE BETA-LYASE-RELATED"/>
    <property type="match status" value="1"/>
</dbReference>
<protein>
    <recommendedName>
        <fullName evidence="2">cysteine-S-conjugate beta-lyase</fullName>
        <ecNumber evidence="2">4.4.1.13</ecNumber>
    </recommendedName>
</protein>
<dbReference type="Gene3D" id="3.40.640.10">
    <property type="entry name" value="Type I PLP-dependent aspartate aminotransferase-like (Major domain)"/>
    <property type="match status" value="1"/>
</dbReference>
<evidence type="ECO:0000256" key="2">
    <source>
        <dbReference type="ARBA" id="ARBA00012224"/>
    </source>
</evidence>
<evidence type="ECO:0000259" key="6">
    <source>
        <dbReference type="Pfam" id="PF00155"/>
    </source>
</evidence>
<evidence type="ECO:0000256" key="3">
    <source>
        <dbReference type="ARBA" id="ARBA00022898"/>
    </source>
</evidence>
<keyword evidence="4" id="KW-0456">Lyase</keyword>
<dbReference type="OrthoDB" id="3224382at2"/>
<dbReference type="InterPro" id="IPR015424">
    <property type="entry name" value="PyrdxlP-dep_Trfase"/>
</dbReference>
<sequence length="391" mass="41910">MSATPLQALPIDELRQRSSTKWRKYPADVIPMFVAETDYGLAPAITRVLARAVELGDTGYTPPDPGIRDAFVGFAQRRLGWSVDPSHVFWTGDVMMGVVEILRLVISPGDRVVVTTPVYPPFFDTVEEAGGIVERVPLVRTETGFHLDLDGIEAALAGGARAILLCNPHNPTGTVHTRETLAALADIAERAGATVISDEIHGPLAYDPRAFTPFLAASDAAARVGYAVTSASKTFNLAGLKCAVMIAGATPQAHALQTLPWEVEWRTGLFGALANVAAYSPESDEWHDSLMAALTANRALLADLLADHLPEARYRIPDAGFLAWVDVSDYGWGDNPATKIRREARVALHHGPLFGDEGVGHVRINFACHPDLLREAVTRVGALAGGVTASN</sequence>
<keyword evidence="7" id="KW-0808">Transferase</keyword>
<dbReference type="GO" id="GO:0047804">
    <property type="term" value="F:cysteine-S-conjugate beta-lyase activity"/>
    <property type="evidence" value="ECO:0007669"/>
    <property type="project" value="UniProtKB-EC"/>
</dbReference>
<evidence type="ECO:0000256" key="5">
    <source>
        <dbReference type="ARBA" id="ARBA00037974"/>
    </source>
</evidence>
<dbReference type="EC" id="4.4.1.13" evidence="2"/>
<reference evidence="8" key="1">
    <citation type="submission" date="2019-09" db="EMBL/GenBank/DDBJ databases">
        <title>Mumia zhuanghuii sp. nov. isolated from the intestinal contents of plateau pika (Ochotona curzoniae) in the Qinghai-Tibet plateau of China.</title>
        <authorList>
            <person name="Tian Z."/>
        </authorList>
    </citation>
    <scope>NUCLEOTIDE SEQUENCE [LARGE SCALE GENOMIC DNA]</scope>
    <source>
        <strain evidence="8">JCM 30598</strain>
    </source>
</reference>
<evidence type="ECO:0000256" key="1">
    <source>
        <dbReference type="ARBA" id="ARBA00001933"/>
    </source>
</evidence>
<comment type="cofactor">
    <cofactor evidence="1">
        <name>pyridoxal 5'-phosphate</name>
        <dbReference type="ChEBI" id="CHEBI:597326"/>
    </cofactor>
</comment>
<proteinExistence type="inferred from homology"/>
<dbReference type="CDD" id="cd00609">
    <property type="entry name" value="AAT_like"/>
    <property type="match status" value="1"/>
</dbReference>
<dbReference type="InterPro" id="IPR051798">
    <property type="entry name" value="Class-II_PLP-Dep_Aminotrans"/>
</dbReference>
<dbReference type="RefSeq" id="WP_150447615.1">
    <property type="nucleotide sequence ID" value="NZ_VYSA01000001.1"/>
</dbReference>
<feature type="domain" description="Aminotransferase class I/classII large" evidence="6">
    <location>
        <begin position="58"/>
        <end position="379"/>
    </location>
</feature>
<dbReference type="EMBL" id="VYSA01000001">
    <property type="protein sequence ID" value="KAA9110842.1"/>
    <property type="molecule type" value="Genomic_DNA"/>
</dbReference>
<evidence type="ECO:0000313" key="7">
    <source>
        <dbReference type="EMBL" id="KAA9110842.1"/>
    </source>
</evidence>
<dbReference type="Proteomes" id="UP000325827">
    <property type="component" value="Unassembled WGS sequence"/>
</dbReference>
<accession>A0A5J5J4A6</accession>
<dbReference type="Gene3D" id="3.90.1150.10">
    <property type="entry name" value="Aspartate Aminotransferase, domain 1"/>
    <property type="match status" value="1"/>
</dbReference>
<evidence type="ECO:0000313" key="8">
    <source>
        <dbReference type="Proteomes" id="UP000325827"/>
    </source>
</evidence>
<dbReference type="InterPro" id="IPR004839">
    <property type="entry name" value="Aminotransferase_I/II_large"/>
</dbReference>
<keyword evidence="3" id="KW-0663">Pyridoxal phosphate</keyword>
<comment type="similarity">
    <text evidence="5">Belongs to the class-II pyridoxal-phosphate-dependent aminotransferase family. MalY/PatB cystathionine beta-lyase subfamily.</text>
</comment>
<dbReference type="GO" id="GO:0008483">
    <property type="term" value="F:transaminase activity"/>
    <property type="evidence" value="ECO:0007669"/>
    <property type="project" value="UniProtKB-KW"/>
</dbReference>
<dbReference type="GO" id="GO:0030170">
    <property type="term" value="F:pyridoxal phosphate binding"/>
    <property type="evidence" value="ECO:0007669"/>
    <property type="project" value="InterPro"/>
</dbReference>
<organism evidence="7 8">
    <name type="scientific">Microbacterium rhizomatis</name>
    <dbReference type="NCBI Taxonomy" id="1631477"/>
    <lineage>
        <taxon>Bacteria</taxon>
        <taxon>Bacillati</taxon>
        <taxon>Actinomycetota</taxon>
        <taxon>Actinomycetes</taxon>
        <taxon>Micrococcales</taxon>
        <taxon>Microbacteriaceae</taxon>
        <taxon>Microbacterium</taxon>
    </lineage>
</organism>
<keyword evidence="7" id="KW-0032">Aminotransferase</keyword>
<gene>
    <name evidence="7" type="ORF">F6B43_04185</name>
</gene>
<dbReference type="PANTHER" id="PTHR43525">
    <property type="entry name" value="PROTEIN MALY"/>
    <property type="match status" value="1"/>
</dbReference>
<dbReference type="InterPro" id="IPR015422">
    <property type="entry name" value="PyrdxlP-dep_Trfase_small"/>
</dbReference>
<dbReference type="AlphaFoldDB" id="A0A5J5J4A6"/>
<name>A0A5J5J4A6_9MICO</name>